<evidence type="ECO:0000256" key="5">
    <source>
        <dbReference type="ARBA" id="ARBA00038500"/>
    </source>
</evidence>
<dbReference type="AlphaFoldDB" id="A0A0N4U403"/>
<dbReference type="PANTHER" id="PTHR24173">
    <property type="entry name" value="ANKYRIN REPEAT CONTAINING"/>
    <property type="match status" value="1"/>
</dbReference>
<feature type="repeat" description="ANK" evidence="6">
    <location>
        <begin position="538"/>
        <end position="572"/>
    </location>
</feature>
<dbReference type="Gene3D" id="1.25.40.20">
    <property type="entry name" value="Ankyrin repeat-containing domain"/>
    <property type="match status" value="2"/>
</dbReference>
<dbReference type="Proteomes" id="UP000274756">
    <property type="component" value="Unassembled WGS sequence"/>
</dbReference>
<evidence type="ECO:0000256" key="1">
    <source>
        <dbReference type="ARBA" id="ARBA00004906"/>
    </source>
</evidence>
<comment type="similarity">
    <text evidence="5">Belongs to the fem-1 family.</text>
</comment>
<dbReference type="InterPro" id="IPR036770">
    <property type="entry name" value="Ankyrin_rpt-contain_sf"/>
</dbReference>
<evidence type="ECO:0000256" key="2">
    <source>
        <dbReference type="ARBA" id="ARBA00022737"/>
    </source>
</evidence>
<gene>
    <name evidence="7" type="ORF">DME_LOCUS5842</name>
</gene>
<keyword evidence="4 6" id="KW-0040">ANK repeat</keyword>
<keyword evidence="2" id="KW-0677">Repeat</keyword>
<dbReference type="Pfam" id="PF13637">
    <property type="entry name" value="Ank_4"/>
    <property type="match status" value="1"/>
</dbReference>
<comment type="pathway">
    <text evidence="1">Protein modification; protein ubiquitination.</text>
</comment>
<dbReference type="PANTHER" id="PTHR24173:SF85">
    <property type="entry name" value="PROTEIN FEM-1 HOMOLOG CG6966"/>
    <property type="match status" value="1"/>
</dbReference>
<dbReference type="Gene3D" id="1.25.40.10">
    <property type="entry name" value="Tetratricopeptide repeat domain"/>
    <property type="match status" value="1"/>
</dbReference>
<dbReference type="SUPFAM" id="SSF48403">
    <property type="entry name" value="Ankyrin repeat"/>
    <property type="match status" value="1"/>
</dbReference>
<evidence type="ECO:0000313" key="7">
    <source>
        <dbReference type="EMBL" id="VDN55869.1"/>
    </source>
</evidence>
<feature type="repeat" description="ANK" evidence="6">
    <location>
        <begin position="99"/>
        <end position="131"/>
    </location>
</feature>
<reference evidence="7 9" key="2">
    <citation type="submission" date="2018-11" db="EMBL/GenBank/DDBJ databases">
        <authorList>
            <consortium name="Pathogen Informatics"/>
        </authorList>
    </citation>
    <scope>NUCLEOTIDE SEQUENCE [LARGE SCALE GENOMIC DNA]</scope>
</reference>
<accession>A0A0N4U403</accession>
<evidence type="ECO:0000256" key="4">
    <source>
        <dbReference type="ARBA" id="ARBA00023043"/>
    </source>
</evidence>
<keyword evidence="9" id="KW-1185">Reference proteome</keyword>
<keyword evidence="3" id="KW-0833">Ubl conjugation pathway</keyword>
<feature type="repeat" description="ANK" evidence="6">
    <location>
        <begin position="496"/>
        <end position="537"/>
    </location>
</feature>
<feature type="repeat" description="ANK" evidence="6">
    <location>
        <begin position="132"/>
        <end position="164"/>
    </location>
</feature>
<dbReference type="PROSITE" id="PS50297">
    <property type="entry name" value="ANK_REP_REGION"/>
    <property type="match status" value="3"/>
</dbReference>
<dbReference type="WBParaSite" id="DME_0000148201-mRNA-1">
    <property type="protein sequence ID" value="DME_0000148201-mRNA-1"/>
    <property type="gene ID" value="DME_0000148201"/>
</dbReference>
<evidence type="ECO:0000256" key="3">
    <source>
        <dbReference type="ARBA" id="ARBA00022786"/>
    </source>
</evidence>
<evidence type="ECO:0000256" key="6">
    <source>
        <dbReference type="PROSITE-ProRule" id="PRU00023"/>
    </source>
</evidence>
<dbReference type="Proteomes" id="UP000038040">
    <property type="component" value="Unplaced"/>
</dbReference>
<dbReference type="STRING" id="318479.A0A0N4U403"/>
<sequence length="601" mass="67508">MDGISYRAVVFNAARSGNVKRLQVFLEGRDNEWLQECLSCSEGNTPPIVIASKNGHLEVVKYLVAGAPALWAASAAGHYDVVRYLVEEGGADINQTTDSSSSPLRGACYDGHFKIVEYLVSRGADIELSNKHGHTPLMIAAFKKHDRIVKFLLDSGASPFKASARVKYSYSFDYHDSMHDAAEAGSWAIVQMLLRAGACNVPDEFGVTPMMCAALAGHITVIRILKAYAKPQDVRDALKLYGATLVDRNMDISGAIHIWTEALEYGFPNDKRERHEVYDGLTEIDSYADIRNVIGDPDAMRMQALIIRERILGRGHHETHYYIRYRGALYCDLGQNARGYQLWMHALNLQQEHLYAFHPLTTATIMCFVDTFVNNVNELIINRNADDRRQPVSRQNILSVFDKAVFEMERLLICDFIIGFAAGDVRLRTEDTLEEKPNEKKCFEFYVMASIQLMLLFNRISAFSSTSEGEESIKEQEDSELLFKIVFRFVFVCGQLSLYPLHVACNDKDKSLPSHFSCAPVIEMLIKAGIDVNLKDPLGNTALHVVLFNNQPRTSIIQLLLSHGAALLARNKADQTCFQLIFNKDFNVAEILNPTEVITLF</sequence>
<evidence type="ECO:0000313" key="9">
    <source>
        <dbReference type="Proteomes" id="UP000274756"/>
    </source>
</evidence>
<evidence type="ECO:0000313" key="10">
    <source>
        <dbReference type="WBParaSite" id="DME_0000148201-mRNA-1"/>
    </source>
</evidence>
<dbReference type="PROSITE" id="PS50088">
    <property type="entry name" value="ANK_REPEAT"/>
    <property type="match status" value="4"/>
</dbReference>
<dbReference type="PRINTS" id="PR01415">
    <property type="entry name" value="ANKYRIN"/>
</dbReference>
<dbReference type="InterPro" id="IPR011990">
    <property type="entry name" value="TPR-like_helical_dom_sf"/>
</dbReference>
<dbReference type="EMBL" id="UYYG01001153">
    <property type="protein sequence ID" value="VDN55869.1"/>
    <property type="molecule type" value="Genomic_DNA"/>
</dbReference>
<reference evidence="10" key="1">
    <citation type="submission" date="2017-02" db="UniProtKB">
        <authorList>
            <consortium name="WormBaseParasite"/>
        </authorList>
    </citation>
    <scope>IDENTIFICATION</scope>
</reference>
<organism evidence="8 10">
    <name type="scientific">Dracunculus medinensis</name>
    <name type="common">Guinea worm</name>
    <dbReference type="NCBI Taxonomy" id="318479"/>
    <lineage>
        <taxon>Eukaryota</taxon>
        <taxon>Metazoa</taxon>
        <taxon>Ecdysozoa</taxon>
        <taxon>Nematoda</taxon>
        <taxon>Chromadorea</taxon>
        <taxon>Rhabditida</taxon>
        <taxon>Spirurina</taxon>
        <taxon>Dracunculoidea</taxon>
        <taxon>Dracunculidae</taxon>
        <taxon>Dracunculus</taxon>
    </lineage>
</organism>
<proteinExistence type="inferred from homology"/>
<protein>
    <submittedName>
        <fullName evidence="10">ANK_REP_REGION domain-containing protein</fullName>
    </submittedName>
</protein>
<dbReference type="SMART" id="SM00248">
    <property type="entry name" value="ANK"/>
    <property type="match status" value="7"/>
</dbReference>
<dbReference type="OrthoDB" id="10071877at2759"/>
<evidence type="ECO:0000313" key="8">
    <source>
        <dbReference type="Proteomes" id="UP000038040"/>
    </source>
</evidence>
<dbReference type="Pfam" id="PF12796">
    <property type="entry name" value="Ank_2"/>
    <property type="match status" value="1"/>
</dbReference>
<dbReference type="InterPro" id="IPR002110">
    <property type="entry name" value="Ankyrin_rpt"/>
</dbReference>
<name>A0A0N4U403_DRAME</name>